<sequence length="375" mass="40707">MVHGNSTNFKWQRVVIKVGSALIAPDRKGVSSRYLLGIAQFIVRCREMGIQVVLVSSGSVAAGAHLFPDIDKPSVSIKKAMAAAGQTEMIGIWNNLFDFSTAQILMTHGDLRDRERYVSIKNTIHTLLDNGILPIINENDTVTTDKLRVGDNDNLSAMVAAASDADVLIICSDINGLYDKNPRTYDDAVLVPVIKEINKHTYAMAGSEAGLLGTGGMRTKVEAAEKATSHGIDTFIINGFSETAFNQLLAGQNPGTHFFPVAKPMKELVHWMTYTSDAQGEVVVENDFEFDMDIQSELLTSEAIAEVRGQFTVGDTVLITKRDGTKLAKAVSNYSSCLLSFIADQADDSFATDFQSNTGSIISPKNMAMLNNKTV</sequence>
<dbReference type="GO" id="GO:0003723">
    <property type="term" value="F:RNA binding"/>
    <property type="evidence" value="ECO:0007669"/>
    <property type="project" value="InterPro"/>
</dbReference>
<dbReference type="InterPro" id="IPR001057">
    <property type="entry name" value="Glu/AcGlu_kinase"/>
</dbReference>
<dbReference type="GO" id="GO:0004349">
    <property type="term" value="F:glutamate 5-kinase activity"/>
    <property type="evidence" value="ECO:0007669"/>
    <property type="project" value="UniProtKB-UniRule"/>
</dbReference>
<feature type="binding site" evidence="8">
    <location>
        <position position="152"/>
    </location>
    <ligand>
        <name>substrate</name>
    </ligand>
</feature>
<evidence type="ECO:0000256" key="6">
    <source>
        <dbReference type="ARBA" id="ARBA00022777"/>
    </source>
</evidence>
<feature type="binding site" evidence="8">
    <location>
        <position position="17"/>
    </location>
    <ligand>
        <name>ATP</name>
        <dbReference type="ChEBI" id="CHEBI:30616"/>
    </ligand>
</feature>
<evidence type="ECO:0000256" key="2">
    <source>
        <dbReference type="ARBA" id="ARBA00022605"/>
    </source>
</evidence>
<dbReference type="InterPro" id="IPR005715">
    <property type="entry name" value="Glu_5kinase/COase_Synthase"/>
</dbReference>
<dbReference type="NCBIfam" id="TIGR01027">
    <property type="entry name" value="proB"/>
    <property type="match status" value="1"/>
</dbReference>
<feature type="binding site" evidence="8">
    <location>
        <position position="140"/>
    </location>
    <ligand>
        <name>substrate</name>
    </ligand>
</feature>
<accession>A0A136A382</accession>
<dbReference type="RefSeq" id="WP_068372640.1">
    <property type="nucleotide sequence ID" value="NZ_LSNE01000003.1"/>
</dbReference>
<keyword evidence="4 8" id="KW-0808">Transferase</keyword>
<dbReference type="InterPro" id="IPR001048">
    <property type="entry name" value="Asp/Glu/Uridylate_kinase"/>
</dbReference>
<feature type="binding site" evidence="8">
    <location>
        <position position="57"/>
    </location>
    <ligand>
        <name>substrate</name>
    </ligand>
</feature>
<feature type="binding site" evidence="8">
    <location>
        <begin position="172"/>
        <end position="173"/>
    </location>
    <ligand>
        <name>ATP</name>
        <dbReference type="ChEBI" id="CHEBI:30616"/>
    </ligand>
</feature>
<dbReference type="Gene3D" id="2.30.130.10">
    <property type="entry name" value="PUA domain"/>
    <property type="match status" value="1"/>
</dbReference>
<keyword evidence="2 8" id="KW-0028">Amino-acid biosynthesis</keyword>
<dbReference type="CDD" id="cd04242">
    <property type="entry name" value="AAK_G5K_ProB"/>
    <property type="match status" value="1"/>
</dbReference>
<dbReference type="EMBL" id="LSNE01000003">
    <property type="protein sequence ID" value="KXI29698.1"/>
    <property type="molecule type" value="Genomic_DNA"/>
</dbReference>
<evidence type="ECO:0000256" key="3">
    <source>
        <dbReference type="ARBA" id="ARBA00022650"/>
    </source>
</evidence>
<evidence type="ECO:0000256" key="7">
    <source>
        <dbReference type="ARBA" id="ARBA00022840"/>
    </source>
</evidence>
<keyword evidence="5 8" id="KW-0547">Nucleotide-binding</keyword>
<evidence type="ECO:0000259" key="9">
    <source>
        <dbReference type="Pfam" id="PF00696"/>
    </source>
</evidence>
<evidence type="ECO:0000256" key="4">
    <source>
        <dbReference type="ARBA" id="ARBA00022679"/>
    </source>
</evidence>
<comment type="similarity">
    <text evidence="8">Belongs to the glutamate 5-kinase family.</text>
</comment>
<dbReference type="STRING" id="1799789.AX660_06555"/>
<evidence type="ECO:0000256" key="5">
    <source>
        <dbReference type="ARBA" id="ARBA00022741"/>
    </source>
</evidence>
<dbReference type="InterPro" id="IPR011529">
    <property type="entry name" value="Glu_5kinase"/>
</dbReference>
<dbReference type="AlphaFoldDB" id="A0A136A382"/>
<dbReference type="HAMAP" id="MF_00456">
    <property type="entry name" value="ProB"/>
    <property type="match status" value="1"/>
</dbReference>
<dbReference type="EC" id="2.7.2.11" evidence="8"/>
<gene>
    <name evidence="8" type="primary">proB</name>
    <name evidence="10" type="ORF">AX660_06555</name>
</gene>
<keyword evidence="7 8" id="KW-0067">ATP-binding</keyword>
<dbReference type="OrthoDB" id="9804434at2"/>
<dbReference type="UniPathway" id="UPA00098">
    <property type="reaction ID" value="UER00359"/>
</dbReference>
<dbReference type="InterPro" id="IPR036974">
    <property type="entry name" value="PUA_sf"/>
</dbReference>
<dbReference type="GO" id="GO:0005524">
    <property type="term" value="F:ATP binding"/>
    <property type="evidence" value="ECO:0007669"/>
    <property type="project" value="UniProtKB-KW"/>
</dbReference>
<dbReference type="FunFam" id="3.40.1160.10:FF:000006">
    <property type="entry name" value="Glutamate 5-kinase"/>
    <property type="match status" value="1"/>
</dbReference>
<dbReference type="Proteomes" id="UP000070299">
    <property type="component" value="Unassembled WGS sequence"/>
</dbReference>
<dbReference type="InterPro" id="IPR041739">
    <property type="entry name" value="G5K_ProB"/>
</dbReference>
<evidence type="ECO:0000256" key="1">
    <source>
        <dbReference type="ARBA" id="ARBA00022490"/>
    </source>
</evidence>
<comment type="function">
    <text evidence="8">Catalyzes the transfer of a phosphate group to glutamate to form L-glutamate 5-phosphate.</text>
</comment>
<comment type="catalytic activity">
    <reaction evidence="8">
        <text>L-glutamate + ATP = L-glutamyl 5-phosphate + ADP</text>
        <dbReference type="Rhea" id="RHEA:14877"/>
        <dbReference type="ChEBI" id="CHEBI:29985"/>
        <dbReference type="ChEBI" id="CHEBI:30616"/>
        <dbReference type="ChEBI" id="CHEBI:58274"/>
        <dbReference type="ChEBI" id="CHEBI:456216"/>
        <dbReference type="EC" id="2.7.2.11"/>
    </reaction>
</comment>
<protein>
    <recommendedName>
        <fullName evidence="8">Glutamate 5-kinase</fullName>
        <ecNumber evidence="8">2.7.2.11</ecNumber>
    </recommendedName>
    <alternativeName>
        <fullName evidence="8">Gamma-glutamyl kinase</fullName>
        <shortName evidence="8">GK</shortName>
    </alternativeName>
</protein>
<comment type="pathway">
    <text evidence="8">Amino-acid biosynthesis; L-proline biosynthesis; L-glutamate 5-semialdehyde from L-glutamate: step 1/2.</text>
</comment>
<organism evidence="10 11">
    <name type="scientific">Paraglaciecola hydrolytica</name>
    <dbReference type="NCBI Taxonomy" id="1799789"/>
    <lineage>
        <taxon>Bacteria</taxon>
        <taxon>Pseudomonadati</taxon>
        <taxon>Pseudomonadota</taxon>
        <taxon>Gammaproteobacteria</taxon>
        <taxon>Alteromonadales</taxon>
        <taxon>Alteromonadaceae</taxon>
        <taxon>Paraglaciecola</taxon>
    </lineage>
</organism>
<dbReference type="PANTHER" id="PTHR43654:SF1">
    <property type="entry name" value="ISOPENTENYL PHOSPHATE KINASE"/>
    <property type="match status" value="1"/>
</dbReference>
<dbReference type="Pfam" id="PF00696">
    <property type="entry name" value="AA_kinase"/>
    <property type="match status" value="1"/>
</dbReference>
<keyword evidence="3 8" id="KW-0641">Proline biosynthesis</keyword>
<reference evidence="11" key="1">
    <citation type="submission" date="2016-02" db="EMBL/GenBank/DDBJ databases">
        <authorList>
            <person name="Schultz-Johansen M."/>
            <person name="Glaring M.A."/>
            <person name="Bech P.K."/>
            <person name="Stougaard P."/>
        </authorList>
    </citation>
    <scope>NUCLEOTIDE SEQUENCE [LARGE SCALE GENOMIC DNA]</scope>
    <source>
        <strain evidence="11">S66</strain>
    </source>
</reference>
<comment type="subcellular location">
    <subcellularLocation>
        <location evidence="8">Cytoplasm</location>
    </subcellularLocation>
</comment>
<evidence type="ECO:0000313" key="11">
    <source>
        <dbReference type="Proteomes" id="UP000070299"/>
    </source>
</evidence>
<dbReference type="SUPFAM" id="SSF53633">
    <property type="entry name" value="Carbamate kinase-like"/>
    <property type="match status" value="1"/>
</dbReference>
<keyword evidence="1 8" id="KW-0963">Cytoplasm</keyword>
<dbReference type="Gene3D" id="3.40.1160.10">
    <property type="entry name" value="Acetylglutamate kinase-like"/>
    <property type="match status" value="1"/>
</dbReference>
<dbReference type="PROSITE" id="PS00902">
    <property type="entry name" value="GLUTAMATE_5_KINASE"/>
    <property type="match status" value="1"/>
</dbReference>
<dbReference type="GO" id="GO:0005829">
    <property type="term" value="C:cytosol"/>
    <property type="evidence" value="ECO:0007669"/>
    <property type="project" value="TreeGrafter"/>
</dbReference>
<evidence type="ECO:0000313" key="10">
    <source>
        <dbReference type="EMBL" id="KXI29698.1"/>
    </source>
</evidence>
<dbReference type="InterPro" id="IPR019797">
    <property type="entry name" value="Glutamate_5-kinase_CS"/>
</dbReference>
<dbReference type="SUPFAM" id="SSF88697">
    <property type="entry name" value="PUA domain-like"/>
    <property type="match status" value="1"/>
</dbReference>
<comment type="caution">
    <text evidence="10">The sequence shown here is derived from an EMBL/GenBank/DDBJ whole genome shotgun (WGS) entry which is preliminary data.</text>
</comment>
<keyword evidence="11" id="KW-1185">Reference proteome</keyword>
<evidence type="ECO:0000256" key="8">
    <source>
        <dbReference type="HAMAP-Rule" id="MF_00456"/>
    </source>
</evidence>
<proteinExistence type="inferred from homology"/>
<dbReference type="InterPro" id="IPR036393">
    <property type="entry name" value="AceGlu_kinase-like_sf"/>
</dbReference>
<keyword evidence="6 8" id="KW-0418">Kinase</keyword>
<dbReference type="PRINTS" id="PR00474">
    <property type="entry name" value="GLU5KINASE"/>
</dbReference>
<feature type="domain" description="Aspartate/glutamate/uridylate kinase" evidence="9">
    <location>
        <begin position="12"/>
        <end position="238"/>
    </location>
</feature>
<dbReference type="PANTHER" id="PTHR43654">
    <property type="entry name" value="GLUTAMATE 5-KINASE"/>
    <property type="match status" value="1"/>
</dbReference>
<dbReference type="InterPro" id="IPR015947">
    <property type="entry name" value="PUA-like_sf"/>
</dbReference>
<dbReference type="GO" id="GO:0055129">
    <property type="term" value="P:L-proline biosynthetic process"/>
    <property type="evidence" value="ECO:0007669"/>
    <property type="project" value="UniProtKB-UniRule"/>
</dbReference>
<dbReference type="PIRSF" id="PIRSF000729">
    <property type="entry name" value="GK"/>
    <property type="match status" value="1"/>
</dbReference>
<feature type="binding site" evidence="8">
    <location>
        <begin position="214"/>
        <end position="220"/>
    </location>
    <ligand>
        <name>ATP</name>
        <dbReference type="ChEBI" id="CHEBI:30616"/>
    </ligand>
</feature>
<name>A0A136A382_9ALTE</name>